<organism evidence="3 4">
    <name type="scientific">Sphingobacterium corticibacterium</name>
    <dbReference type="NCBI Taxonomy" id="2484746"/>
    <lineage>
        <taxon>Bacteria</taxon>
        <taxon>Pseudomonadati</taxon>
        <taxon>Bacteroidota</taxon>
        <taxon>Sphingobacteriia</taxon>
        <taxon>Sphingobacteriales</taxon>
        <taxon>Sphingobacteriaceae</taxon>
        <taxon>Sphingobacterium</taxon>
    </lineage>
</organism>
<evidence type="ECO:0000256" key="1">
    <source>
        <dbReference type="SAM" id="Phobius"/>
    </source>
</evidence>
<keyword evidence="4" id="KW-1185">Reference proteome</keyword>
<keyword evidence="1" id="KW-0812">Transmembrane</keyword>
<comment type="caution">
    <text evidence="3">The sequence shown here is derived from an EMBL/GenBank/DDBJ whole genome shotgun (WGS) entry which is preliminary data.</text>
</comment>
<feature type="transmembrane region" description="Helical" evidence="1">
    <location>
        <begin position="138"/>
        <end position="160"/>
    </location>
</feature>
<evidence type="ECO:0008006" key="5">
    <source>
        <dbReference type="Google" id="ProtNLM"/>
    </source>
</evidence>
<feature type="chain" id="PRO_5020755252" description="DUF4129 domain-containing protein" evidence="2">
    <location>
        <begin position="32"/>
        <end position="286"/>
    </location>
</feature>
<sequence>MKKYKTWEGRKMGSRLFFVLLAMALISVSRAQDTDSIETLSPPLPEDSISMKAPEYAPQHWIDYMEDGYYDTIPRMHQIPQVDIVAYTELIKRYQGEEFDYDKNSPNRIGLFKKILERLGRMLDNLFPAREYFQFADVVYKVLAVAALVIFLWIIYRVLFSGKRLLAKDKNDEDVSDEVKFVEKNLLDIDLTSYIENAKKEGDFALAIRYLNLLNIQLLAKRELIHWKYTKTHVELIEEIEHEELKRDFTRNVNIYNRVWYGNMAIDKAKYEEYAPYFLTFQSKWR</sequence>
<keyword evidence="2" id="KW-0732">Signal</keyword>
<dbReference type="OrthoDB" id="5491447at2"/>
<reference evidence="3 4" key="1">
    <citation type="submission" date="2019-02" db="EMBL/GenBank/DDBJ databases">
        <authorList>
            <person name="Li Y."/>
        </authorList>
    </citation>
    <scope>NUCLEOTIDE SEQUENCE [LARGE SCALE GENOMIC DNA]</scope>
    <source>
        <strain evidence="3 4">30C10-4-7</strain>
    </source>
</reference>
<keyword evidence="1" id="KW-0472">Membrane</keyword>
<evidence type="ECO:0000313" key="4">
    <source>
        <dbReference type="Proteomes" id="UP000292855"/>
    </source>
</evidence>
<evidence type="ECO:0000256" key="2">
    <source>
        <dbReference type="SAM" id="SignalP"/>
    </source>
</evidence>
<dbReference type="EMBL" id="SGIT01000003">
    <property type="protein sequence ID" value="RZF58765.1"/>
    <property type="molecule type" value="Genomic_DNA"/>
</dbReference>
<name>A0A4Q6XHW3_9SPHI</name>
<gene>
    <name evidence="3" type="ORF">EWE74_15690</name>
</gene>
<dbReference type="Proteomes" id="UP000292855">
    <property type="component" value="Unassembled WGS sequence"/>
</dbReference>
<protein>
    <recommendedName>
        <fullName evidence="5">DUF4129 domain-containing protein</fullName>
    </recommendedName>
</protein>
<proteinExistence type="predicted"/>
<feature type="signal peptide" evidence="2">
    <location>
        <begin position="1"/>
        <end position="31"/>
    </location>
</feature>
<accession>A0A4Q6XHW3</accession>
<dbReference type="RefSeq" id="WP_130142550.1">
    <property type="nucleotide sequence ID" value="NZ_SGIT01000003.1"/>
</dbReference>
<dbReference type="AlphaFoldDB" id="A0A4Q6XHW3"/>
<keyword evidence="1" id="KW-1133">Transmembrane helix</keyword>
<evidence type="ECO:0000313" key="3">
    <source>
        <dbReference type="EMBL" id="RZF58765.1"/>
    </source>
</evidence>